<dbReference type="STRING" id="1237085.Ngar_c34710"/>
<dbReference type="InParanoid" id="K0IG54"/>
<name>K0IG54_NITGG</name>
<proteinExistence type="predicted"/>
<organism evidence="1 2">
    <name type="scientific">Nitrososphaera gargensis (strain Ga9.2)</name>
    <dbReference type="NCBI Taxonomy" id="1237085"/>
    <lineage>
        <taxon>Archaea</taxon>
        <taxon>Nitrososphaerota</taxon>
        <taxon>Nitrososphaeria</taxon>
        <taxon>Nitrososphaerales</taxon>
        <taxon>Nitrososphaeraceae</taxon>
        <taxon>Nitrososphaera</taxon>
    </lineage>
</organism>
<dbReference type="EMBL" id="CP002408">
    <property type="protein sequence ID" value="AFU60386.1"/>
    <property type="molecule type" value="Genomic_DNA"/>
</dbReference>
<protein>
    <submittedName>
        <fullName evidence="1">Uncharacterized protein</fullName>
    </submittedName>
</protein>
<dbReference type="HOGENOM" id="CLU_2461870_0_0_2"/>
<accession>K0IG54</accession>
<gene>
    <name evidence="1" type="ordered locus">Ngar_c34710</name>
</gene>
<dbReference type="KEGG" id="nga:Ngar_c34710"/>
<sequence length="88" mass="10039">MTLEQTVPLISEGLEPFNDFTLEIDLEIYADAWSNVYDWHEGVDIREDIELGETVSIPWQKRLPIAKGIPDLGILFDGEEIDTFGNDE</sequence>
<dbReference type="Proteomes" id="UP000008037">
    <property type="component" value="Chromosome"/>
</dbReference>
<dbReference type="GeneID" id="13797281"/>
<dbReference type="AlphaFoldDB" id="K0IG54"/>
<keyword evidence="2" id="KW-1185">Reference proteome</keyword>
<reference evidence="1 2" key="1">
    <citation type="journal article" date="2012" name="Environ. Microbiol.">
        <title>The genome of the ammonia-oxidizing Candidatus Nitrososphaera gargensis: insights into metabolic versatility and environmental adaptations.</title>
        <authorList>
            <person name="Spang A."/>
            <person name="Poehlein A."/>
            <person name="Offre P."/>
            <person name="Zumbragel S."/>
            <person name="Haider S."/>
            <person name="Rychlik N."/>
            <person name="Nowka B."/>
            <person name="Schmeisser C."/>
            <person name="Lebedeva E.V."/>
            <person name="Rattei T."/>
            <person name="Bohm C."/>
            <person name="Schmid M."/>
            <person name="Galushko A."/>
            <person name="Hatzenpichler R."/>
            <person name="Weinmaier T."/>
            <person name="Daniel R."/>
            <person name="Schleper C."/>
            <person name="Spieck E."/>
            <person name="Streit W."/>
            <person name="Wagner M."/>
        </authorList>
    </citation>
    <scope>NUCLEOTIDE SEQUENCE [LARGE SCALE GENOMIC DNA]</scope>
    <source>
        <strain evidence="2">Ga9.2</strain>
    </source>
</reference>
<dbReference type="BioCyc" id="CNIT1237085:G1324-3472-MONOMER"/>
<evidence type="ECO:0000313" key="2">
    <source>
        <dbReference type="Proteomes" id="UP000008037"/>
    </source>
</evidence>
<dbReference type="RefSeq" id="WP_015020918.1">
    <property type="nucleotide sequence ID" value="NC_018719.1"/>
</dbReference>
<evidence type="ECO:0000313" key="1">
    <source>
        <dbReference type="EMBL" id="AFU60386.1"/>
    </source>
</evidence>